<evidence type="ECO:0000259" key="2">
    <source>
        <dbReference type="Pfam" id="PF26534"/>
    </source>
</evidence>
<name>A0AAD9S765_PHOAM</name>
<comment type="caution">
    <text evidence="3">The sequence shown here is derived from an EMBL/GenBank/DDBJ whole genome shotgun (WGS) entry which is preliminary data.</text>
</comment>
<dbReference type="InterPro" id="IPR058645">
    <property type="entry name" value="NTF2-like_dom_7"/>
</dbReference>
<dbReference type="Pfam" id="PF26534">
    <property type="entry name" value="NTF2_7"/>
    <property type="match status" value="1"/>
</dbReference>
<evidence type="ECO:0000313" key="4">
    <source>
        <dbReference type="Proteomes" id="UP001265746"/>
    </source>
</evidence>
<proteinExistence type="predicted"/>
<sequence length="173" mass="18823">MHCSIAFVFALAAGALAQWHGPPPTKPTLNDSSVATLVNGYTYLLEKPGGPDFNSTAEAILSDKFQVFSDSILTLSQRPFGQPAYPSKQAYIDSQFQTPPLPVVNTLGVFYTCDKISWRWQATGIGSNQFEINGIINFETNPETVQIDTVYSEFNTAAFEADLGFPECQGQGA</sequence>
<dbReference type="AlphaFoldDB" id="A0AAD9S765"/>
<dbReference type="EMBL" id="JAUJFL010000008">
    <property type="protein sequence ID" value="KAK2598772.1"/>
    <property type="molecule type" value="Genomic_DNA"/>
</dbReference>
<feature type="chain" id="PRO_5041948552" description="NTF2-like domain-containing protein" evidence="1">
    <location>
        <begin position="18"/>
        <end position="173"/>
    </location>
</feature>
<keyword evidence="1" id="KW-0732">Signal</keyword>
<protein>
    <recommendedName>
        <fullName evidence="2">NTF2-like domain-containing protein</fullName>
    </recommendedName>
</protein>
<accession>A0AAD9S765</accession>
<evidence type="ECO:0000256" key="1">
    <source>
        <dbReference type="SAM" id="SignalP"/>
    </source>
</evidence>
<keyword evidence="4" id="KW-1185">Reference proteome</keyword>
<feature type="signal peptide" evidence="1">
    <location>
        <begin position="1"/>
        <end position="17"/>
    </location>
</feature>
<gene>
    <name evidence="3" type="ORF">N8I77_012160</name>
</gene>
<reference evidence="3" key="1">
    <citation type="submission" date="2023-06" db="EMBL/GenBank/DDBJ databases">
        <authorList>
            <person name="Noh H."/>
        </authorList>
    </citation>
    <scope>NUCLEOTIDE SEQUENCE</scope>
    <source>
        <strain evidence="3">DUCC20226</strain>
    </source>
</reference>
<organism evidence="3 4">
    <name type="scientific">Phomopsis amygdali</name>
    <name type="common">Fusicoccum amygdali</name>
    <dbReference type="NCBI Taxonomy" id="1214568"/>
    <lineage>
        <taxon>Eukaryota</taxon>
        <taxon>Fungi</taxon>
        <taxon>Dikarya</taxon>
        <taxon>Ascomycota</taxon>
        <taxon>Pezizomycotina</taxon>
        <taxon>Sordariomycetes</taxon>
        <taxon>Sordariomycetidae</taxon>
        <taxon>Diaporthales</taxon>
        <taxon>Diaporthaceae</taxon>
        <taxon>Diaporthe</taxon>
    </lineage>
</organism>
<evidence type="ECO:0000313" key="3">
    <source>
        <dbReference type="EMBL" id="KAK2598772.1"/>
    </source>
</evidence>
<dbReference type="Proteomes" id="UP001265746">
    <property type="component" value="Unassembled WGS sequence"/>
</dbReference>
<feature type="domain" description="NTF2-like" evidence="2">
    <location>
        <begin position="29"/>
        <end position="165"/>
    </location>
</feature>